<reference evidence="1 2" key="1">
    <citation type="journal article" date="2019" name="Mol. Biol. Evol.">
        <title>Blast fungal genomes show frequent chromosomal changes, gene gains and losses, and effector gene turnover.</title>
        <authorList>
            <person name="Gomez Luciano L.B."/>
            <person name="Jason Tsai I."/>
            <person name="Chuma I."/>
            <person name="Tosa Y."/>
            <person name="Chen Y.H."/>
            <person name="Li J.Y."/>
            <person name="Li M.Y."/>
            <person name="Jade Lu M.Y."/>
            <person name="Nakayashiki H."/>
            <person name="Li W.H."/>
        </authorList>
    </citation>
    <scope>NUCLEOTIDE SEQUENCE [LARGE SCALE GENOMIC DNA]</scope>
    <source>
        <strain evidence="1">MZ5-1-6</strain>
    </source>
</reference>
<dbReference type="Proteomes" id="UP000294847">
    <property type="component" value="Chromosome 7"/>
</dbReference>
<name>A0A4P7NVQ1_PYROR</name>
<organism evidence="1 2">
    <name type="scientific">Pyricularia oryzae</name>
    <name type="common">Rice blast fungus</name>
    <name type="synonym">Magnaporthe oryzae</name>
    <dbReference type="NCBI Taxonomy" id="318829"/>
    <lineage>
        <taxon>Eukaryota</taxon>
        <taxon>Fungi</taxon>
        <taxon>Dikarya</taxon>
        <taxon>Ascomycota</taxon>
        <taxon>Pezizomycotina</taxon>
        <taxon>Sordariomycetes</taxon>
        <taxon>Sordariomycetidae</taxon>
        <taxon>Magnaporthales</taxon>
        <taxon>Pyriculariaceae</taxon>
        <taxon>Pyricularia</taxon>
    </lineage>
</organism>
<gene>
    <name evidence="1" type="ORF">PoMZ_13574</name>
</gene>
<sequence length="117" mass="12737">MQEDSISAAWSKSAIRFEGLGRQTAGFGVSLRQWGLTGGPSHTFSTMQEATCSHPIGRSIQKCVLGHTNSPYLTFCTLVLYHTGLFPSSYKISSVQVPIAQKQRYLLTSQGPLLATD</sequence>
<evidence type="ECO:0000313" key="1">
    <source>
        <dbReference type="EMBL" id="QBZ66591.1"/>
    </source>
</evidence>
<proteinExistence type="predicted"/>
<evidence type="ECO:0000313" key="2">
    <source>
        <dbReference type="Proteomes" id="UP000294847"/>
    </source>
</evidence>
<accession>A0A4P7NVQ1</accession>
<protein>
    <submittedName>
        <fullName evidence="1">Uncharacterized protein</fullName>
    </submittedName>
</protein>
<dbReference type="EMBL" id="CP034210">
    <property type="protein sequence ID" value="QBZ66591.1"/>
    <property type="molecule type" value="Genomic_DNA"/>
</dbReference>
<dbReference type="AlphaFoldDB" id="A0A4P7NVQ1"/>